<dbReference type="EMBL" id="CABWKZ010000008">
    <property type="protein sequence ID" value="VXA54435.1"/>
    <property type="molecule type" value="Genomic_DNA"/>
</dbReference>
<sequence length="87" mass="9035">MATGYSCGTVAEVATSVGDSNFPGNFWVKVNTNTCGTSDSGGPVFTASTIASGILSLGAMDDQTGACQGYYYVPTDKIYENGFSFVY</sequence>
<name>A0A653K131_9GAMM</name>
<reference evidence="1 2" key="1">
    <citation type="submission" date="2019-10" db="EMBL/GenBank/DDBJ databases">
        <authorList>
            <person name="Karimi E."/>
        </authorList>
    </citation>
    <scope>NUCLEOTIDE SEQUENCE [LARGE SCALE GENOMIC DNA]</scope>
    <source>
        <strain evidence="1">Acinetobacter sp. 8BE</strain>
    </source>
</reference>
<evidence type="ECO:0000313" key="2">
    <source>
        <dbReference type="Proteomes" id="UP000430404"/>
    </source>
</evidence>
<dbReference type="InterPro" id="IPR009003">
    <property type="entry name" value="Peptidase_S1_PA"/>
</dbReference>
<evidence type="ECO:0000313" key="1">
    <source>
        <dbReference type="EMBL" id="VXA54435.1"/>
    </source>
</evidence>
<dbReference type="Proteomes" id="UP000430404">
    <property type="component" value="Unassembled WGS sequence"/>
</dbReference>
<dbReference type="Gene3D" id="2.40.10.10">
    <property type="entry name" value="Trypsin-like serine proteases"/>
    <property type="match status" value="1"/>
</dbReference>
<protein>
    <recommendedName>
        <fullName evidence="3">Peptidase S1 domain-containing protein</fullName>
    </recommendedName>
</protein>
<gene>
    <name evidence="1" type="ORF">ACI8B_160079</name>
</gene>
<accession>A0A653K131</accession>
<organism evidence="1 2">
    <name type="scientific">Acinetobacter proteolyticus</name>
    <dbReference type="NCBI Taxonomy" id="1776741"/>
    <lineage>
        <taxon>Bacteria</taxon>
        <taxon>Pseudomonadati</taxon>
        <taxon>Pseudomonadota</taxon>
        <taxon>Gammaproteobacteria</taxon>
        <taxon>Moraxellales</taxon>
        <taxon>Moraxellaceae</taxon>
        <taxon>Acinetobacter</taxon>
    </lineage>
</organism>
<proteinExistence type="predicted"/>
<dbReference type="AlphaFoldDB" id="A0A653K131"/>
<dbReference type="SUPFAM" id="SSF50494">
    <property type="entry name" value="Trypsin-like serine proteases"/>
    <property type="match status" value="1"/>
</dbReference>
<evidence type="ECO:0008006" key="3">
    <source>
        <dbReference type="Google" id="ProtNLM"/>
    </source>
</evidence>
<dbReference type="InterPro" id="IPR043504">
    <property type="entry name" value="Peptidase_S1_PA_chymotrypsin"/>
</dbReference>